<keyword evidence="3" id="KW-1185">Reference proteome</keyword>
<feature type="domain" description="GP-PDE" evidence="1">
    <location>
        <begin position="8"/>
        <end position="232"/>
    </location>
</feature>
<dbReference type="InterPro" id="IPR030395">
    <property type="entry name" value="GP_PDE_dom"/>
</dbReference>
<evidence type="ECO:0000313" key="3">
    <source>
        <dbReference type="Proteomes" id="UP001057877"/>
    </source>
</evidence>
<organism evidence="2 3">
    <name type="scientific">Paenibacillus spongiae</name>
    <dbReference type="NCBI Taxonomy" id="2909671"/>
    <lineage>
        <taxon>Bacteria</taxon>
        <taxon>Bacillati</taxon>
        <taxon>Bacillota</taxon>
        <taxon>Bacilli</taxon>
        <taxon>Bacillales</taxon>
        <taxon>Paenibacillaceae</taxon>
        <taxon>Paenibacillus</taxon>
    </lineage>
</organism>
<sequence length="237" mass="25558">MTVDTQFPLITAHTGCEGMPDNSMQSVLAALQSGADVIEEDIRITGDGVLVCAHDDLIETPEGELSIAASSYLQLGGLVRLEDFVARLKEAGKKINLDLKVDECIEAVSAFVRQYDLGDQAFLSGCHSARALLVEQRAPELKRLLNADAELFRTSGYDEAVQTTIAQALAAGCFGININYRFVKPELIAAAAAAGLPVLVWTVQEAADMRRMIEWGVRSVTTCDVSKLVGIKAEWTA</sequence>
<dbReference type="EMBL" id="CP091430">
    <property type="protein sequence ID" value="UVI30215.1"/>
    <property type="molecule type" value="Genomic_DNA"/>
</dbReference>
<accession>A0ABY5S9H7</accession>
<dbReference type="PROSITE" id="PS51704">
    <property type="entry name" value="GP_PDE"/>
    <property type="match status" value="1"/>
</dbReference>
<dbReference type="PANTHER" id="PTHR46211">
    <property type="entry name" value="GLYCEROPHOSPHORYL DIESTER PHOSPHODIESTERASE"/>
    <property type="match status" value="1"/>
</dbReference>
<dbReference type="Pfam" id="PF03009">
    <property type="entry name" value="GDPD"/>
    <property type="match status" value="1"/>
</dbReference>
<protein>
    <submittedName>
        <fullName evidence="2">Glycerophosphodiester phosphodiesterase</fullName>
    </submittedName>
</protein>
<dbReference type="InterPro" id="IPR017946">
    <property type="entry name" value="PLC-like_Pdiesterase_TIM-brl"/>
</dbReference>
<proteinExistence type="predicted"/>
<evidence type="ECO:0000313" key="2">
    <source>
        <dbReference type="EMBL" id="UVI30215.1"/>
    </source>
</evidence>
<dbReference type="CDD" id="cd08556">
    <property type="entry name" value="GDPD"/>
    <property type="match status" value="1"/>
</dbReference>
<dbReference type="RefSeq" id="WP_258386285.1">
    <property type="nucleotide sequence ID" value="NZ_CP091430.1"/>
</dbReference>
<dbReference type="Proteomes" id="UP001057877">
    <property type="component" value="Chromosome"/>
</dbReference>
<dbReference type="Gene3D" id="3.20.20.190">
    <property type="entry name" value="Phosphatidylinositol (PI) phosphodiesterase"/>
    <property type="match status" value="1"/>
</dbReference>
<evidence type="ECO:0000259" key="1">
    <source>
        <dbReference type="PROSITE" id="PS51704"/>
    </source>
</evidence>
<name>A0ABY5S9H7_9BACL</name>
<reference evidence="2" key="1">
    <citation type="submission" date="2022-01" db="EMBL/GenBank/DDBJ databases">
        <title>Paenibacillus spongiae sp. nov., isolated from marine sponge.</title>
        <authorList>
            <person name="Li Z."/>
            <person name="Zhang M."/>
        </authorList>
    </citation>
    <scope>NUCLEOTIDE SEQUENCE</scope>
    <source>
        <strain evidence="2">PHS-Z3</strain>
    </source>
</reference>
<gene>
    <name evidence="2" type="ORF">L1F29_33440</name>
</gene>
<dbReference type="PANTHER" id="PTHR46211:SF14">
    <property type="entry name" value="GLYCEROPHOSPHODIESTER PHOSPHODIESTERASE"/>
    <property type="match status" value="1"/>
</dbReference>
<dbReference type="SUPFAM" id="SSF51695">
    <property type="entry name" value="PLC-like phosphodiesterases"/>
    <property type="match status" value="1"/>
</dbReference>